<gene>
    <name evidence="1" type="ORF">AAFF_G00007050</name>
</gene>
<dbReference type="GO" id="GO:0005634">
    <property type="term" value="C:nucleus"/>
    <property type="evidence" value="ECO:0007669"/>
    <property type="project" value="TreeGrafter"/>
</dbReference>
<proteinExistence type="predicted"/>
<dbReference type="Proteomes" id="UP001221898">
    <property type="component" value="Unassembled WGS sequence"/>
</dbReference>
<dbReference type="PANTHER" id="PTHR46169">
    <property type="entry name" value="DNA REPLICATION-RELATED ELEMENT FACTOR, ISOFORM A"/>
    <property type="match status" value="1"/>
</dbReference>
<dbReference type="PANTHER" id="PTHR46169:SF15">
    <property type="entry name" value="INNER CENTROMERE PROTEIN A-LIKE ISOFORM X1-RELATED"/>
    <property type="match status" value="1"/>
</dbReference>
<evidence type="ECO:0000313" key="1">
    <source>
        <dbReference type="EMBL" id="KAJ8415007.1"/>
    </source>
</evidence>
<sequence>MDRWNSTYRMIDRLVDQRRPVTATLSDPEVTPRGKRYFDQKPEQWTVLEELARGLEPFECATVFLSGQEYATVPQLVKGLLKSVQNRTFEKTLGKAFQAAISKQMTERWGNVTTFSEDKPNSVILSATLDPRFREPKSMSPEQGIRVQITVKVLALK</sequence>
<name>A0AAD7T5Y8_9TELE</name>
<organism evidence="1 2">
    <name type="scientific">Aldrovandia affinis</name>
    <dbReference type="NCBI Taxonomy" id="143900"/>
    <lineage>
        <taxon>Eukaryota</taxon>
        <taxon>Metazoa</taxon>
        <taxon>Chordata</taxon>
        <taxon>Craniata</taxon>
        <taxon>Vertebrata</taxon>
        <taxon>Euteleostomi</taxon>
        <taxon>Actinopterygii</taxon>
        <taxon>Neopterygii</taxon>
        <taxon>Teleostei</taxon>
        <taxon>Notacanthiformes</taxon>
        <taxon>Halosauridae</taxon>
        <taxon>Aldrovandia</taxon>
    </lineage>
</organism>
<dbReference type="InterPro" id="IPR052717">
    <property type="entry name" value="Vacuolar_transposase_reg"/>
</dbReference>
<dbReference type="SUPFAM" id="SSF53098">
    <property type="entry name" value="Ribonuclease H-like"/>
    <property type="match status" value="1"/>
</dbReference>
<accession>A0AAD7T5Y8</accession>
<keyword evidence="2" id="KW-1185">Reference proteome</keyword>
<dbReference type="EMBL" id="JAINUG010000010">
    <property type="protein sequence ID" value="KAJ8415007.1"/>
    <property type="molecule type" value="Genomic_DNA"/>
</dbReference>
<comment type="caution">
    <text evidence="1">The sequence shown here is derived from an EMBL/GenBank/DDBJ whole genome shotgun (WGS) entry which is preliminary data.</text>
</comment>
<evidence type="ECO:0000313" key="2">
    <source>
        <dbReference type="Proteomes" id="UP001221898"/>
    </source>
</evidence>
<dbReference type="InterPro" id="IPR012337">
    <property type="entry name" value="RNaseH-like_sf"/>
</dbReference>
<reference evidence="1" key="1">
    <citation type="journal article" date="2023" name="Science">
        <title>Genome structures resolve the early diversification of teleost fishes.</title>
        <authorList>
            <person name="Parey E."/>
            <person name="Louis A."/>
            <person name="Montfort J."/>
            <person name="Bouchez O."/>
            <person name="Roques C."/>
            <person name="Iampietro C."/>
            <person name="Lluch J."/>
            <person name="Castinel A."/>
            <person name="Donnadieu C."/>
            <person name="Desvignes T."/>
            <person name="Floi Bucao C."/>
            <person name="Jouanno E."/>
            <person name="Wen M."/>
            <person name="Mejri S."/>
            <person name="Dirks R."/>
            <person name="Jansen H."/>
            <person name="Henkel C."/>
            <person name="Chen W.J."/>
            <person name="Zahm M."/>
            <person name="Cabau C."/>
            <person name="Klopp C."/>
            <person name="Thompson A.W."/>
            <person name="Robinson-Rechavi M."/>
            <person name="Braasch I."/>
            <person name="Lecointre G."/>
            <person name="Bobe J."/>
            <person name="Postlethwait J.H."/>
            <person name="Berthelot C."/>
            <person name="Roest Crollius H."/>
            <person name="Guiguen Y."/>
        </authorList>
    </citation>
    <scope>NUCLEOTIDE SEQUENCE</scope>
    <source>
        <strain evidence="1">NC1722</strain>
    </source>
</reference>
<dbReference type="AlphaFoldDB" id="A0AAD7T5Y8"/>
<dbReference type="GO" id="GO:0006357">
    <property type="term" value="P:regulation of transcription by RNA polymerase II"/>
    <property type="evidence" value="ECO:0007669"/>
    <property type="project" value="TreeGrafter"/>
</dbReference>
<protein>
    <submittedName>
        <fullName evidence="1">Uncharacterized protein</fullName>
    </submittedName>
</protein>